<proteinExistence type="predicted"/>
<evidence type="ECO:0000256" key="1">
    <source>
        <dbReference type="SAM" id="MobiDB-lite"/>
    </source>
</evidence>
<dbReference type="InterPro" id="IPR025295">
    <property type="entry name" value="eCIS_core_dom"/>
</dbReference>
<dbReference type="Proteomes" id="UP001059745">
    <property type="component" value="Chromosome 1"/>
</dbReference>
<evidence type="ECO:0000313" key="4">
    <source>
        <dbReference type="Proteomes" id="UP001059745"/>
    </source>
</evidence>
<feature type="domain" description="eCIS core" evidence="2">
    <location>
        <begin position="81"/>
        <end position="146"/>
    </location>
</feature>
<dbReference type="EMBL" id="CP104214">
    <property type="protein sequence ID" value="UWX69083.1"/>
    <property type="molecule type" value="Genomic_DNA"/>
</dbReference>
<protein>
    <submittedName>
        <fullName evidence="3">DUF4157 domain-containing protein</fullName>
    </submittedName>
</protein>
<evidence type="ECO:0000259" key="2">
    <source>
        <dbReference type="Pfam" id="PF13699"/>
    </source>
</evidence>
<organism evidence="3 4">
    <name type="scientific">Burkholderia gladioli</name>
    <name type="common">Pseudomonas marginata</name>
    <name type="synonym">Phytomonas marginata</name>
    <dbReference type="NCBI Taxonomy" id="28095"/>
    <lineage>
        <taxon>Bacteria</taxon>
        <taxon>Pseudomonadati</taxon>
        <taxon>Pseudomonadota</taxon>
        <taxon>Betaproteobacteria</taxon>
        <taxon>Burkholderiales</taxon>
        <taxon>Burkholderiaceae</taxon>
        <taxon>Burkholderia</taxon>
    </lineage>
</organism>
<dbReference type="Pfam" id="PF13699">
    <property type="entry name" value="eCIS_core"/>
    <property type="match status" value="1"/>
</dbReference>
<gene>
    <name evidence="3" type="ORF">NYZ96_12710</name>
</gene>
<accession>A0AB38TMW4</accession>
<reference evidence="3" key="1">
    <citation type="submission" date="2022-09" db="EMBL/GenBank/DDBJ databases">
        <title>Genomic of Burkholderia gladioli.</title>
        <authorList>
            <person name="Wu H."/>
        </authorList>
    </citation>
    <scope>NUCLEOTIDE SEQUENCE</scope>
    <source>
        <strain evidence="3">ZN-S4</strain>
    </source>
</reference>
<feature type="compositionally biased region" description="Polar residues" evidence="1">
    <location>
        <begin position="71"/>
        <end position="80"/>
    </location>
</feature>
<feature type="region of interest" description="Disordered" evidence="1">
    <location>
        <begin position="56"/>
        <end position="80"/>
    </location>
</feature>
<feature type="compositionally biased region" description="Low complexity" evidence="1">
    <location>
        <begin position="61"/>
        <end position="70"/>
    </location>
</feature>
<dbReference type="AlphaFoldDB" id="A0AB38TMW4"/>
<sequence>MPISKLMRRLPLARLKQTAPQASAPRQIAPASPAIASTEASTPMGDYRYAPSAIQRRRADAPGAAAPPSATNHAGGNRQSLPASLQAGLEQLGGIALDHARVHYDSPLPARYAASAYVRGADIHLAPGRRQDLPHEGWHLVQQAQGRVAASTYHQGSPFNDNPALEHEADRMGQRAQRLGATTGGRAATADMARQSVARAAPHAGKAVLQAKLTVNKQLVDVKNAEETVDTLAGKIGDATLREQYTQYLDTHRERLLHVVRKWAASPGHQGIKGFVERPQGGDKPVKARARAYDSDDGFAAALLAEARSQDKKRNEKAYAQEIVGNEDIRGELVGLIAEQIPQALDSYRTTIGEVAKLNPKNRRTYLEYVRTDQATTIEQVLTAPGNHSFGELVAAIHDVQELLYQTRNAELQPRVPDEQERNLLNPHALHPLDYRGSTYSEDGKSIERTLVDRAWRGPDATPRPSNPHVRTAMLLDNPTDMGPSMTAARMFVLAAAGGARSHQIEALALALFAFWNRTYRRDITDIHRYHFTMDMAANFGVDYDPTQVIDKEARDQNDQRRRDKREKYWKQREKFNLAEIGSEFDDYDYID</sequence>
<dbReference type="RefSeq" id="WP_103690297.1">
    <property type="nucleotide sequence ID" value="NZ_CADEPX010000005.1"/>
</dbReference>
<feature type="region of interest" description="Disordered" evidence="1">
    <location>
        <begin position="15"/>
        <end position="43"/>
    </location>
</feature>
<evidence type="ECO:0000313" key="3">
    <source>
        <dbReference type="EMBL" id="UWX69083.1"/>
    </source>
</evidence>
<name>A0AB38TMW4_BURGA</name>